<dbReference type="InterPro" id="IPR021400">
    <property type="entry name" value="DUF3039"/>
</dbReference>
<keyword evidence="2" id="KW-1185">Reference proteome</keyword>
<organism evidence="1 2">
    <name type="scientific">Propioniciclava soli</name>
    <dbReference type="NCBI Taxonomy" id="2775081"/>
    <lineage>
        <taxon>Bacteria</taxon>
        <taxon>Bacillati</taxon>
        <taxon>Actinomycetota</taxon>
        <taxon>Actinomycetes</taxon>
        <taxon>Propionibacteriales</taxon>
        <taxon>Propionibacteriaceae</taxon>
        <taxon>Propioniciclava</taxon>
    </lineage>
</organism>
<accession>A0ABZ3C3T3</accession>
<gene>
    <name evidence="1" type="ORF">PCC79_11245</name>
</gene>
<evidence type="ECO:0000313" key="1">
    <source>
        <dbReference type="EMBL" id="WZW97478.1"/>
    </source>
</evidence>
<dbReference type="Pfam" id="PF11238">
    <property type="entry name" value="DUF3039"/>
    <property type="match status" value="1"/>
</dbReference>
<reference evidence="1 2" key="1">
    <citation type="journal article" date="2023" name="Environ Microbiome">
        <title>A coral-associated actinobacterium mitigates coral bleaching under heat stress.</title>
        <authorList>
            <person name="Li J."/>
            <person name="Zou Y."/>
            <person name="Li Q."/>
            <person name="Zhang J."/>
            <person name="Bourne D.G."/>
            <person name="Lyu Y."/>
            <person name="Liu C."/>
            <person name="Zhang S."/>
        </authorList>
    </citation>
    <scope>NUCLEOTIDE SEQUENCE [LARGE SCALE GENOMIC DNA]</scope>
    <source>
        <strain evidence="1 2">SCSIO 13291</strain>
    </source>
</reference>
<dbReference type="RefSeq" id="WP_342371857.1">
    <property type="nucleotide sequence ID" value="NZ_CP115965.1"/>
</dbReference>
<name>A0ABZ3C3T3_9ACTN</name>
<proteinExistence type="predicted"/>
<evidence type="ECO:0000313" key="2">
    <source>
        <dbReference type="Proteomes" id="UP001434337"/>
    </source>
</evidence>
<sequence length="300" mass="33225">MDELQPLSELPHPLIAKSAQSVGPDATTDNVVGPIAVSTQFPLWEVKTGQWRGGIHLDPQSGVAWLVVAGLAKGDHEDRDDFYQRVQREHATGDPTRWLPTDLDQRLLKRETAARLMTEWELLIQRQLFDALRSVSGGGTTRVEIGHPHSGRGALAVLDITVTPVRDDSYEADEMEVTVMPASAQAGSALVWQLTIRSLITFSPPEQGWDRYRDTYSVIEEPGYFAARAAELAVMVNDHELAVSQPGGHAHFTHRHHLAGKTVHGEAVRALCGVFFVPKRDHEALPTCPRCEQRMDELPT</sequence>
<dbReference type="EMBL" id="CP115965">
    <property type="protein sequence ID" value="WZW97478.1"/>
    <property type="molecule type" value="Genomic_DNA"/>
</dbReference>
<protein>
    <submittedName>
        <fullName evidence="1">DUF3039 domain-containing protein</fullName>
    </submittedName>
</protein>
<dbReference type="Proteomes" id="UP001434337">
    <property type="component" value="Chromosome"/>
</dbReference>